<dbReference type="HAMAP" id="MF_00354">
    <property type="entry name" value="Idi_2"/>
    <property type="match status" value="1"/>
</dbReference>
<evidence type="ECO:0000259" key="12">
    <source>
        <dbReference type="Pfam" id="PF01070"/>
    </source>
</evidence>
<feature type="binding site" evidence="11">
    <location>
        <position position="122"/>
    </location>
    <ligand>
        <name>FMN</name>
        <dbReference type="ChEBI" id="CHEBI:58210"/>
    </ligand>
</feature>
<accession>A0A955L8P3</accession>
<evidence type="ECO:0000256" key="4">
    <source>
        <dbReference type="ARBA" id="ARBA00022643"/>
    </source>
</evidence>
<name>A0A955L8P3_9BACT</name>
<keyword evidence="9 11" id="KW-0413">Isomerase</keyword>
<feature type="binding site" evidence="11">
    <location>
        <position position="158"/>
    </location>
    <ligand>
        <name>Mg(2+)</name>
        <dbReference type="ChEBI" id="CHEBI:18420"/>
    </ligand>
</feature>
<comment type="similarity">
    <text evidence="11">Belongs to the IPP isomerase type 2 family.</text>
</comment>
<comment type="caution">
    <text evidence="11">Lacks conserved residue(s) required for the propagation of feature annotation.</text>
</comment>
<evidence type="ECO:0000256" key="11">
    <source>
        <dbReference type="HAMAP-Rule" id="MF_00354"/>
    </source>
</evidence>
<feature type="binding site" evidence="11">
    <location>
        <begin position="272"/>
        <end position="274"/>
    </location>
    <ligand>
        <name>FMN</name>
        <dbReference type="ChEBI" id="CHEBI:58210"/>
    </ligand>
</feature>
<evidence type="ECO:0000256" key="1">
    <source>
        <dbReference type="ARBA" id="ARBA00001917"/>
    </source>
</evidence>
<dbReference type="EC" id="5.3.3.2" evidence="11"/>
<comment type="subcellular location">
    <subcellularLocation>
        <location evidence="11">Cytoplasm</location>
    </subcellularLocation>
</comment>
<keyword evidence="2 11" id="KW-0963">Cytoplasm</keyword>
<dbReference type="SUPFAM" id="SSF51395">
    <property type="entry name" value="FMN-linked oxidoreductases"/>
    <property type="match status" value="1"/>
</dbReference>
<evidence type="ECO:0000256" key="3">
    <source>
        <dbReference type="ARBA" id="ARBA00022630"/>
    </source>
</evidence>
<comment type="subunit">
    <text evidence="10 11">Homooctamer. Dimer of tetramers.</text>
</comment>
<dbReference type="EMBL" id="JAGQLH010000077">
    <property type="protein sequence ID" value="MCA9386093.1"/>
    <property type="molecule type" value="Genomic_DNA"/>
</dbReference>
<dbReference type="AlphaFoldDB" id="A0A955L8P3"/>
<keyword evidence="3 11" id="KW-0285">Flavoprotein</keyword>
<keyword evidence="6 11" id="KW-0460">Magnesium</keyword>
<dbReference type="NCBIfam" id="TIGR02151">
    <property type="entry name" value="IPP_isom_2"/>
    <property type="match status" value="1"/>
</dbReference>
<dbReference type="InterPro" id="IPR011179">
    <property type="entry name" value="IPdP_isomerase"/>
</dbReference>
<feature type="domain" description="FMN-dependent dehydrogenase" evidence="12">
    <location>
        <begin position="173"/>
        <end position="335"/>
    </location>
</feature>
<evidence type="ECO:0000313" key="13">
    <source>
        <dbReference type="EMBL" id="MCA9386093.1"/>
    </source>
</evidence>
<keyword evidence="7 11" id="KW-0521">NADP</keyword>
<proteinExistence type="inferred from homology"/>
<reference evidence="13" key="1">
    <citation type="submission" date="2020-04" db="EMBL/GenBank/DDBJ databases">
        <authorList>
            <person name="Zhang T."/>
        </authorList>
    </citation>
    <scope>NUCLEOTIDE SEQUENCE</scope>
    <source>
        <strain evidence="13">HKST-UBA11</strain>
    </source>
</reference>
<keyword evidence="8 11" id="KW-0414">Isoprene biosynthesis</keyword>
<comment type="function">
    <text evidence="11">Involved in the biosynthesis of isoprenoids. Catalyzes the 1,3-allylic rearrangement of the homoallylic substrate isopentenyl (IPP) to its allylic isomer, dimethylallyl diphosphate (DMAPP).</text>
</comment>
<dbReference type="Pfam" id="PF01070">
    <property type="entry name" value="FMN_dh"/>
    <property type="match status" value="1"/>
</dbReference>
<dbReference type="GO" id="GO:0010181">
    <property type="term" value="F:FMN binding"/>
    <property type="evidence" value="ECO:0007669"/>
    <property type="project" value="UniProtKB-UniRule"/>
</dbReference>
<organism evidence="13 14">
    <name type="scientific">Candidatus Dojkabacteria bacterium</name>
    <dbReference type="NCBI Taxonomy" id="2099670"/>
    <lineage>
        <taxon>Bacteria</taxon>
        <taxon>Candidatus Dojkabacteria</taxon>
    </lineage>
</organism>
<dbReference type="Gene3D" id="3.20.20.70">
    <property type="entry name" value="Aldolase class I"/>
    <property type="match status" value="1"/>
</dbReference>
<dbReference type="CDD" id="cd02811">
    <property type="entry name" value="IDI-2_FMN"/>
    <property type="match status" value="1"/>
</dbReference>
<dbReference type="GO" id="GO:0000287">
    <property type="term" value="F:magnesium ion binding"/>
    <property type="evidence" value="ECO:0007669"/>
    <property type="project" value="UniProtKB-UniRule"/>
</dbReference>
<protein>
    <recommendedName>
        <fullName evidence="11">Isopentenyl-diphosphate delta-isomerase</fullName>
        <shortName evidence="11">IPP isomerase</shortName>
        <ecNumber evidence="11">5.3.3.2</ecNumber>
    </recommendedName>
    <alternativeName>
        <fullName evidence="11">Isopentenyl diphosphate:dimethylallyl diphosphate isomerase</fullName>
    </alternativeName>
    <alternativeName>
        <fullName evidence="11">Isopentenyl pyrophosphate isomerase</fullName>
    </alternativeName>
    <alternativeName>
        <fullName evidence="11">Type 2 isopentenyl diphosphate isomerase</fullName>
        <shortName evidence="11">IDI-2</shortName>
    </alternativeName>
</protein>
<keyword evidence="4 11" id="KW-0288">FMN</keyword>
<dbReference type="PANTHER" id="PTHR43665:SF1">
    <property type="entry name" value="ISOPENTENYL-DIPHOSPHATE DELTA-ISOMERASE"/>
    <property type="match status" value="1"/>
</dbReference>
<feature type="binding site" evidence="11">
    <location>
        <position position="189"/>
    </location>
    <ligand>
        <name>FMN</name>
        <dbReference type="ChEBI" id="CHEBI:58210"/>
    </ligand>
</feature>
<dbReference type="GO" id="GO:0005737">
    <property type="term" value="C:cytoplasm"/>
    <property type="evidence" value="ECO:0007669"/>
    <property type="project" value="UniProtKB-SubCell"/>
</dbReference>
<feature type="binding site" evidence="11">
    <location>
        <begin position="94"/>
        <end position="96"/>
    </location>
    <ligand>
        <name>substrate</name>
    </ligand>
</feature>
<evidence type="ECO:0000256" key="6">
    <source>
        <dbReference type="ARBA" id="ARBA00022842"/>
    </source>
</evidence>
<dbReference type="Proteomes" id="UP000754563">
    <property type="component" value="Unassembled WGS sequence"/>
</dbReference>
<dbReference type="GO" id="GO:0016491">
    <property type="term" value="F:oxidoreductase activity"/>
    <property type="evidence" value="ECO:0007669"/>
    <property type="project" value="InterPro"/>
</dbReference>
<sequence length="339" mass="37380">MSQIKKRKKQHIDTVQNHLVEPSDSSFDQVKLPYKALPEINFDNISLASQICGFEVAAPILVASMSGGEQYGKIINTRVAEACEVENIPFGLGSMRIVLEKPESVTTFAVKKLSPSVPMFANLGLVQLNYGVGYDEIMRVIDLVGADGIYFHINHLQEAVQPEGNTNYAGILKKFEKIIPRLKIPFVVKEVGHGIDYESAKKLRNIGVEWIDVAGTGGTSWAWIEGYRRLKENETMNERNLGYIFKEVGISTVDSIRELKKIDGLHIIASGGIRNGLHIAKAIGMGAQVGSLAKPFLHAALDSTEAVISLIQDLKYELKVAMFCAGIKNIEELNNLDIK</sequence>
<evidence type="ECO:0000256" key="5">
    <source>
        <dbReference type="ARBA" id="ARBA00022723"/>
    </source>
</evidence>
<keyword evidence="5 11" id="KW-0479">Metal-binding</keyword>
<comment type="catalytic activity">
    <reaction evidence="11">
        <text>isopentenyl diphosphate = dimethylallyl diphosphate</text>
        <dbReference type="Rhea" id="RHEA:23284"/>
        <dbReference type="ChEBI" id="CHEBI:57623"/>
        <dbReference type="ChEBI" id="CHEBI:128769"/>
        <dbReference type="EC" id="5.3.3.2"/>
    </reaction>
</comment>
<dbReference type="GO" id="GO:0004452">
    <property type="term" value="F:isopentenyl-diphosphate delta-isomerase activity"/>
    <property type="evidence" value="ECO:0007669"/>
    <property type="project" value="UniProtKB-UniRule"/>
</dbReference>
<dbReference type="InterPro" id="IPR000262">
    <property type="entry name" value="FMN-dep_DH"/>
</dbReference>
<evidence type="ECO:0000256" key="2">
    <source>
        <dbReference type="ARBA" id="ARBA00022490"/>
    </source>
</evidence>
<reference evidence="13" key="2">
    <citation type="journal article" date="2021" name="Microbiome">
        <title>Successional dynamics and alternative stable states in a saline activated sludge microbial community over 9 years.</title>
        <authorList>
            <person name="Wang Y."/>
            <person name="Ye J."/>
            <person name="Ju F."/>
            <person name="Liu L."/>
            <person name="Boyd J.A."/>
            <person name="Deng Y."/>
            <person name="Parks D.H."/>
            <person name="Jiang X."/>
            <person name="Yin X."/>
            <person name="Woodcroft B.J."/>
            <person name="Tyson G.W."/>
            <person name="Hugenholtz P."/>
            <person name="Polz M.F."/>
            <person name="Zhang T."/>
        </authorList>
    </citation>
    <scope>NUCLEOTIDE SEQUENCE</scope>
    <source>
        <strain evidence="13">HKST-UBA11</strain>
    </source>
</reference>
<dbReference type="PIRSF" id="PIRSF003314">
    <property type="entry name" value="IPP_isomerase"/>
    <property type="match status" value="1"/>
</dbReference>
<evidence type="ECO:0000256" key="9">
    <source>
        <dbReference type="ARBA" id="ARBA00023235"/>
    </source>
</evidence>
<evidence type="ECO:0000256" key="7">
    <source>
        <dbReference type="ARBA" id="ARBA00022857"/>
    </source>
</evidence>
<dbReference type="PANTHER" id="PTHR43665">
    <property type="entry name" value="ISOPENTENYL-DIPHOSPHATE DELTA-ISOMERASE"/>
    <property type="match status" value="1"/>
</dbReference>
<feature type="binding site" evidence="11">
    <location>
        <begin position="7"/>
        <end position="8"/>
    </location>
    <ligand>
        <name>substrate</name>
    </ligand>
</feature>
<evidence type="ECO:0000256" key="8">
    <source>
        <dbReference type="ARBA" id="ARBA00023229"/>
    </source>
</evidence>
<dbReference type="GO" id="GO:0070402">
    <property type="term" value="F:NADPH binding"/>
    <property type="evidence" value="ECO:0007669"/>
    <property type="project" value="UniProtKB-UniRule"/>
</dbReference>
<comment type="cofactor">
    <cofactor evidence="11">
        <name>NADPH</name>
        <dbReference type="ChEBI" id="CHEBI:57783"/>
    </cofactor>
</comment>
<evidence type="ECO:0000256" key="10">
    <source>
        <dbReference type="ARBA" id="ARBA00025810"/>
    </source>
</evidence>
<comment type="caution">
    <text evidence="13">The sequence shown here is derived from an EMBL/GenBank/DDBJ whole genome shotgun (WGS) entry which is preliminary data.</text>
</comment>
<feature type="binding site" evidence="11">
    <location>
        <position position="94"/>
    </location>
    <ligand>
        <name>FMN</name>
        <dbReference type="ChEBI" id="CHEBI:58210"/>
    </ligand>
</feature>
<feature type="binding site" evidence="11">
    <location>
        <position position="157"/>
    </location>
    <ligand>
        <name>substrate</name>
    </ligand>
</feature>
<dbReference type="InterPro" id="IPR013785">
    <property type="entry name" value="Aldolase_TIM"/>
</dbReference>
<evidence type="ECO:0000313" key="14">
    <source>
        <dbReference type="Proteomes" id="UP000754563"/>
    </source>
</evidence>
<comment type="cofactor">
    <cofactor evidence="11">
        <name>Mg(2+)</name>
        <dbReference type="ChEBI" id="CHEBI:18420"/>
    </cofactor>
</comment>
<gene>
    <name evidence="11 13" type="primary">fni</name>
    <name evidence="13" type="ORF">KC717_05590</name>
</gene>
<comment type="cofactor">
    <cofactor evidence="1 11">
        <name>FMN</name>
        <dbReference type="ChEBI" id="CHEBI:58210"/>
    </cofactor>
</comment>
<dbReference type="GO" id="GO:0008299">
    <property type="term" value="P:isoprenoid biosynthetic process"/>
    <property type="evidence" value="ECO:0007669"/>
    <property type="project" value="UniProtKB-UniRule"/>
</dbReference>
<feature type="binding site" evidence="11">
    <location>
        <position position="219"/>
    </location>
    <ligand>
        <name>FMN</name>
        <dbReference type="ChEBI" id="CHEBI:58210"/>
    </ligand>
</feature>
<feature type="binding site" evidence="11">
    <location>
        <begin position="293"/>
        <end position="294"/>
    </location>
    <ligand>
        <name>FMN</name>
        <dbReference type="ChEBI" id="CHEBI:58210"/>
    </ligand>
</feature>